<dbReference type="InterPro" id="IPR050109">
    <property type="entry name" value="HTH-type_TetR-like_transc_reg"/>
</dbReference>
<dbReference type="PANTHER" id="PTHR30055">
    <property type="entry name" value="HTH-TYPE TRANSCRIPTIONAL REGULATOR RUTR"/>
    <property type="match status" value="1"/>
</dbReference>
<evidence type="ECO:0000256" key="2">
    <source>
        <dbReference type="ARBA" id="ARBA00023015"/>
    </source>
</evidence>
<evidence type="ECO:0000313" key="9">
    <source>
        <dbReference type="Proteomes" id="UP000001225"/>
    </source>
</evidence>
<dbReference type="PROSITE" id="PS01081">
    <property type="entry name" value="HTH_TETR_1"/>
    <property type="match status" value="1"/>
</dbReference>
<gene>
    <name evidence="8" type="ordered locus">Bpet1189</name>
</gene>
<dbReference type="EMBL" id="AM902716">
    <property type="protein sequence ID" value="CAP41523.1"/>
    <property type="molecule type" value="Genomic_DNA"/>
</dbReference>
<keyword evidence="3 5" id="KW-0238">DNA-binding</keyword>
<dbReference type="GO" id="GO:0000976">
    <property type="term" value="F:transcription cis-regulatory region binding"/>
    <property type="evidence" value="ECO:0007669"/>
    <property type="project" value="TreeGrafter"/>
</dbReference>
<dbReference type="PROSITE" id="PS50977">
    <property type="entry name" value="HTH_TETR_2"/>
    <property type="match status" value="1"/>
</dbReference>
<dbReference type="InterPro" id="IPR001647">
    <property type="entry name" value="HTH_TetR"/>
</dbReference>
<accession>A9IC51</accession>
<feature type="DNA-binding region" description="H-T-H motif" evidence="5">
    <location>
        <begin position="52"/>
        <end position="71"/>
    </location>
</feature>
<proteinExistence type="predicted"/>
<feature type="compositionally biased region" description="Basic and acidic residues" evidence="6">
    <location>
        <begin position="1"/>
        <end position="16"/>
    </location>
</feature>
<feature type="domain" description="HTH tetR-type" evidence="7">
    <location>
        <begin position="30"/>
        <end position="89"/>
    </location>
</feature>
<dbReference type="Gene3D" id="1.10.357.10">
    <property type="entry name" value="Tetracycline Repressor, domain 2"/>
    <property type="match status" value="1"/>
</dbReference>
<evidence type="ECO:0000256" key="3">
    <source>
        <dbReference type="ARBA" id="ARBA00023125"/>
    </source>
</evidence>
<keyword evidence="1" id="KW-0678">Repressor</keyword>
<dbReference type="InterPro" id="IPR009057">
    <property type="entry name" value="Homeodomain-like_sf"/>
</dbReference>
<dbReference type="PANTHER" id="PTHR30055:SF181">
    <property type="entry name" value="BLR6905 PROTEIN"/>
    <property type="match status" value="1"/>
</dbReference>
<evidence type="ECO:0000256" key="4">
    <source>
        <dbReference type="ARBA" id="ARBA00023163"/>
    </source>
</evidence>
<keyword evidence="4" id="KW-0804">Transcription</keyword>
<keyword evidence="2" id="KW-0805">Transcription regulation</keyword>
<evidence type="ECO:0000256" key="1">
    <source>
        <dbReference type="ARBA" id="ARBA00022491"/>
    </source>
</evidence>
<organism evidence="8 9">
    <name type="scientific">Bordetella petrii (strain ATCC BAA-461 / DSM 12804 / CCUG 43448 / CIP 107267 / Se-1111R)</name>
    <dbReference type="NCBI Taxonomy" id="340100"/>
    <lineage>
        <taxon>Bacteria</taxon>
        <taxon>Pseudomonadati</taxon>
        <taxon>Pseudomonadota</taxon>
        <taxon>Betaproteobacteria</taxon>
        <taxon>Burkholderiales</taxon>
        <taxon>Alcaligenaceae</taxon>
        <taxon>Bordetella</taxon>
    </lineage>
</organism>
<dbReference type="Proteomes" id="UP000001225">
    <property type="component" value="Chromosome"/>
</dbReference>
<dbReference type="PRINTS" id="PR00455">
    <property type="entry name" value="HTHTETR"/>
</dbReference>
<evidence type="ECO:0000259" key="7">
    <source>
        <dbReference type="PROSITE" id="PS50977"/>
    </source>
</evidence>
<name>A9IC51_BORPD</name>
<dbReference type="STRING" id="94624.Bpet1189"/>
<dbReference type="eggNOG" id="COG1309">
    <property type="taxonomic scope" value="Bacteria"/>
</dbReference>
<protein>
    <submittedName>
        <fullName evidence="8">Transcriptional regulator, TetR family</fullName>
    </submittedName>
</protein>
<reference evidence="8 9" key="1">
    <citation type="journal article" date="2008" name="BMC Genomics">
        <title>The missing link: Bordetella petrii is endowed with both the metabolic versatility of environmental bacteria and virulence traits of pathogenic Bordetellae.</title>
        <authorList>
            <person name="Gross R."/>
            <person name="Guzman C.A."/>
            <person name="Sebaihia M."/>
            <person name="Martins Dos Santos V.A."/>
            <person name="Pieper D.H."/>
            <person name="Koebnik R."/>
            <person name="Lechner M."/>
            <person name="Bartels D."/>
            <person name="Buhrmester J."/>
            <person name="Choudhuri J.V."/>
            <person name="Ebensen T."/>
            <person name="Gaigalat L."/>
            <person name="Herrmann S."/>
            <person name="Khachane A.N."/>
            <person name="Larisch C."/>
            <person name="Link S."/>
            <person name="Linke B."/>
            <person name="Meyer F."/>
            <person name="Mormann S."/>
            <person name="Nakunst D."/>
            <person name="Rueckert C."/>
            <person name="Schneiker-Bekel S."/>
            <person name="Schulze K."/>
            <person name="Vorhoelter F.J."/>
            <person name="Yevsa T."/>
            <person name="Engle J.T."/>
            <person name="Goldman W.E."/>
            <person name="Puehler A."/>
            <person name="Goebel U.B."/>
            <person name="Goesmann A."/>
            <person name="Bloecker H."/>
            <person name="Kaiser O."/>
            <person name="Martinez-Arias R."/>
        </authorList>
    </citation>
    <scope>NUCLEOTIDE SEQUENCE [LARGE SCALE GENOMIC DNA]</scope>
    <source>
        <strain evidence="9">ATCC BAA-461 / DSM 12804 / CCUG 43448 / CIP 107267 / Se-1111R</strain>
    </source>
</reference>
<feature type="region of interest" description="Disordered" evidence="6">
    <location>
        <begin position="1"/>
        <end position="31"/>
    </location>
</feature>
<dbReference type="AlphaFoldDB" id="A9IC51"/>
<dbReference type="GO" id="GO:0003700">
    <property type="term" value="F:DNA-binding transcription factor activity"/>
    <property type="evidence" value="ECO:0007669"/>
    <property type="project" value="TreeGrafter"/>
</dbReference>
<dbReference type="SUPFAM" id="SSF46689">
    <property type="entry name" value="Homeodomain-like"/>
    <property type="match status" value="1"/>
</dbReference>
<evidence type="ECO:0000256" key="6">
    <source>
        <dbReference type="SAM" id="MobiDB-lite"/>
    </source>
</evidence>
<dbReference type="Pfam" id="PF00440">
    <property type="entry name" value="TetR_N"/>
    <property type="match status" value="1"/>
</dbReference>
<evidence type="ECO:0000256" key="5">
    <source>
        <dbReference type="PROSITE-ProRule" id="PRU00335"/>
    </source>
</evidence>
<dbReference type="InterPro" id="IPR023772">
    <property type="entry name" value="DNA-bd_HTH_TetR-type_CS"/>
</dbReference>
<evidence type="ECO:0000313" key="8">
    <source>
        <dbReference type="EMBL" id="CAP41523.1"/>
    </source>
</evidence>
<keyword evidence="9" id="KW-1185">Reference proteome</keyword>
<dbReference type="KEGG" id="bpt:Bpet1189"/>
<sequence>MTPRRSRSERCLRRQTLDAPSKQGRRLQPEEREQQIVEKAIEHFTRNGFEGSTRELAKQIGVTQPLLYRYFSSKEALIERVYTEVFQWRREWEAQIKDRSVPLRDRLHAFYMDYSTVILREEWIRIFIFAGLTRDGINNRYLTRLRTQVFLPVLAELRAEFGVDEPRDRAEVDAEIEMIWSLHAAIFYLGVRKWIYGLKVPADLDQVVRQKVDMFLHGAPPAMRALRASRNA</sequence>